<evidence type="ECO:0000256" key="3">
    <source>
        <dbReference type="PIRSR" id="PIRSR602401-1"/>
    </source>
</evidence>
<dbReference type="InterPro" id="IPR002401">
    <property type="entry name" value="Cyt_P450_E_grp-I"/>
</dbReference>
<dbReference type="RefSeq" id="XP_029217676.1">
    <property type="nucleotide sequence ID" value="XM_029366245.1"/>
</dbReference>
<comment type="similarity">
    <text evidence="2 4">Belongs to the cytochrome P450 family.</text>
</comment>
<dbReference type="GO" id="GO:0016705">
    <property type="term" value="F:oxidoreductase activity, acting on paired donors, with incorporation or reduction of molecular oxygen"/>
    <property type="evidence" value="ECO:0007669"/>
    <property type="project" value="InterPro"/>
</dbReference>
<dbReference type="PRINTS" id="PR00463">
    <property type="entry name" value="EP450I"/>
</dbReference>
<proteinExistence type="inferred from homology"/>
<comment type="cofactor">
    <cofactor evidence="1 3">
        <name>heme</name>
        <dbReference type="ChEBI" id="CHEBI:30413"/>
    </cofactor>
</comment>
<gene>
    <name evidence="6" type="ORF">BESB_078830</name>
</gene>
<feature type="binding site" description="axial binding residue" evidence="3">
    <location>
        <position position="495"/>
    </location>
    <ligand>
        <name>heme</name>
        <dbReference type="ChEBI" id="CHEBI:30413"/>
    </ligand>
    <ligandPart>
        <name>Fe</name>
        <dbReference type="ChEBI" id="CHEBI:18248"/>
    </ligandPart>
</feature>
<dbReference type="PRINTS" id="PR00385">
    <property type="entry name" value="P450"/>
</dbReference>
<keyword evidence="5" id="KW-0812">Transmembrane</keyword>
<dbReference type="Pfam" id="PF00067">
    <property type="entry name" value="p450"/>
    <property type="match status" value="1"/>
</dbReference>
<keyword evidence="3 4" id="KW-0408">Iron</keyword>
<dbReference type="InterPro" id="IPR050121">
    <property type="entry name" value="Cytochrome_P450_monoxygenase"/>
</dbReference>
<evidence type="ECO:0000313" key="7">
    <source>
        <dbReference type="Proteomes" id="UP000224006"/>
    </source>
</evidence>
<feature type="transmembrane region" description="Helical" evidence="5">
    <location>
        <begin position="41"/>
        <end position="62"/>
    </location>
</feature>
<dbReference type="InterPro" id="IPR036396">
    <property type="entry name" value="Cyt_P450_sf"/>
</dbReference>
<dbReference type="PANTHER" id="PTHR24305:SF166">
    <property type="entry name" value="CYTOCHROME P450 12A4, MITOCHONDRIAL-RELATED"/>
    <property type="match status" value="1"/>
</dbReference>
<dbReference type="PROSITE" id="PS00086">
    <property type="entry name" value="CYTOCHROME_P450"/>
    <property type="match status" value="1"/>
</dbReference>
<keyword evidence="5" id="KW-1133">Transmembrane helix</keyword>
<evidence type="ECO:0000256" key="1">
    <source>
        <dbReference type="ARBA" id="ARBA00001971"/>
    </source>
</evidence>
<dbReference type="STRING" id="94643.A0A2A9MDI1"/>
<dbReference type="Proteomes" id="UP000224006">
    <property type="component" value="Chromosome VII"/>
</dbReference>
<dbReference type="GO" id="GO:0020037">
    <property type="term" value="F:heme binding"/>
    <property type="evidence" value="ECO:0007669"/>
    <property type="project" value="InterPro"/>
</dbReference>
<keyword evidence="4" id="KW-0503">Monooxygenase</keyword>
<sequence length="549" mass="61835">MSGLPANILSSLPESVQHFINNFVLWDTDCETCQKWRLRVLGIGAAAVAGAASWTYIFYPFLQHMKLRSLPRPETSTWLNGDKKELEKYVKAGEKRRYFAHLRETVGPNCFLRLPLQFSFTAMTRNPFGLIFVTSDWAVIQQLVREQSSLVRNPEWVQAFEVISESLIAIDDEQRARFHRRILSTFTTHNEANATMKPMMEVLALVHRDLVSLNDIRAIDALQLTRLAMFDLWLNILTGRNEHHAVAASGILAPTPRRIETGILPYSTVEAMLTMSRFHKENYELLFLPTDTAASASSHKALVKQYKAVANATPVILTQLLDEKNPKALLPRLLAAEDSVTCCGLDADEIRDSAGLLFLAAENTAMPIVWALYELAKDPVLQSKIYTAVRAEDLTAIDSTDQIVGRLGEVLNLFLETLRFYALPALSRTASARIDLKSVDISIPAGTVIMVDNHSLTRDQARWGSDAHLFNPDRFIGKIWQQAPWLPFGFGARKCLGERLSVTHAVLFLSSIVRSFALELDPNSMPPEPVERQFLMPDKPVMLRFKPRH</sequence>
<dbReference type="PANTHER" id="PTHR24305">
    <property type="entry name" value="CYTOCHROME P450"/>
    <property type="match status" value="1"/>
</dbReference>
<accession>A0A2A9MDI1</accession>
<reference evidence="6 7" key="1">
    <citation type="submission" date="2017-09" db="EMBL/GenBank/DDBJ databases">
        <title>Genome sequencing of Besnoitia besnoiti strain Bb-Ger1.</title>
        <authorList>
            <person name="Schares G."/>
            <person name="Venepally P."/>
            <person name="Lorenzi H.A."/>
        </authorList>
    </citation>
    <scope>NUCLEOTIDE SEQUENCE [LARGE SCALE GENOMIC DNA]</scope>
    <source>
        <strain evidence="6 7">Bb-Ger1</strain>
    </source>
</reference>
<evidence type="ECO:0000256" key="4">
    <source>
        <dbReference type="RuleBase" id="RU000461"/>
    </source>
</evidence>
<dbReference type="OrthoDB" id="1470350at2759"/>
<evidence type="ECO:0000256" key="5">
    <source>
        <dbReference type="SAM" id="Phobius"/>
    </source>
</evidence>
<keyword evidence="3 4" id="KW-0349">Heme</keyword>
<dbReference type="VEuPathDB" id="ToxoDB:BESB_078830"/>
<comment type="caution">
    <text evidence="6">The sequence shown here is derived from an EMBL/GenBank/DDBJ whole genome shotgun (WGS) entry which is preliminary data.</text>
</comment>
<dbReference type="EMBL" id="NWUJ01000008">
    <property type="protein sequence ID" value="PFH33667.1"/>
    <property type="molecule type" value="Genomic_DNA"/>
</dbReference>
<keyword evidence="7" id="KW-1185">Reference proteome</keyword>
<dbReference type="Gene3D" id="1.10.630.10">
    <property type="entry name" value="Cytochrome P450"/>
    <property type="match status" value="1"/>
</dbReference>
<dbReference type="KEGG" id="bbes:BESB_078830"/>
<protein>
    <submittedName>
        <fullName evidence="6">Cytochrome p450 superfamily protein</fullName>
    </submittedName>
</protein>
<dbReference type="GO" id="GO:0004497">
    <property type="term" value="F:monooxygenase activity"/>
    <property type="evidence" value="ECO:0007669"/>
    <property type="project" value="UniProtKB-KW"/>
</dbReference>
<dbReference type="GeneID" id="40312810"/>
<name>A0A2A9MDI1_BESBE</name>
<dbReference type="AlphaFoldDB" id="A0A2A9MDI1"/>
<dbReference type="InterPro" id="IPR001128">
    <property type="entry name" value="Cyt_P450"/>
</dbReference>
<keyword evidence="5" id="KW-0472">Membrane</keyword>
<organism evidence="6 7">
    <name type="scientific">Besnoitia besnoiti</name>
    <name type="common">Apicomplexan protozoan</name>
    <dbReference type="NCBI Taxonomy" id="94643"/>
    <lineage>
        <taxon>Eukaryota</taxon>
        <taxon>Sar</taxon>
        <taxon>Alveolata</taxon>
        <taxon>Apicomplexa</taxon>
        <taxon>Conoidasida</taxon>
        <taxon>Coccidia</taxon>
        <taxon>Eucoccidiorida</taxon>
        <taxon>Eimeriorina</taxon>
        <taxon>Sarcocystidae</taxon>
        <taxon>Besnoitia</taxon>
    </lineage>
</organism>
<dbReference type="CDD" id="cd00302">
    <property type="entry name" value="cytochrome_P450"/>
    <property type="match status" value="1"/>
</dbReference>
<dbReference type="SUPFAM" id="SSF48264">
    <property type="entry name" value="Cytochrome P450"/>
    <property type="match status" value="1"/>
</dbReference>
<evidence type="ECO:0000313" key="6">
    <source>
        <dbReference type="EMBL" id="PFH33667.1"/>
    </source>
</evidence>
<keyword evidence="4" id="KW-0560">Oxidoreductase</keyword>
<dbReference type="GO" id="GO:0005506">
    <property type="term" value="F:iron ion binding"/>
    <property type="evidence" value="ECO:0007669"/>
    <property type="project" value="InterPro"/>
</dbReference>
<dbReference type="InterPro" id="IPR017972">
    <property type="entry name" value="Cyt_P450_CS"/>
</dbReference>
<keyword evidence="3 4" id="KW-0479">Metal-binding</keyword>
<evidence type="ECO:0000256" key="2">
    <source>
        <dbReference type="ARBA" id="ARBA00010617"/>
    </source>
</evidence>